<protein>
    <recommendedName>
        <fullName evidence="2">DUF4350 domain-containing protein</fullName>
    </recommendedName>
</protein>
<organism evidence="3 4">
    <name type="scientific">Flexivirga endophytica</name>
    <dbReference type="NCBI Taxonomy" id="1849103"/>
    <lineage>
        <taxon>Bacteria</taxon>
        <taxon>Bacillati</taxon>
        <taxon>Actinomycetota</taxon>
        <taxon>Actinomycetes</taxon>
        <taxon>Micrococcales</taxon>
        <taxon>Dermacoccaceae</taxon>
        <taxon>Flexivirga</taxon>
    </lineage>
</organism>
<feature type="domain" description="DUF4350" evidence="2">
    <location>
        <begin position="37"/>
        <end position="207"/>
    </location>
</feature>
<keyword evidence="4" id="KW-1185">Reference proteome</keyword>
<keyword evidence="1" id="KW-0472">Membrane</keyword>
<dbReference type="InterPro" id="IPR025646">
    <property type="entry name" value="DUF4350"/>
</dbReference>
<evidence type="ECO:0000256" key="1">
    <source>
        <dbReference type="SAM" id="Phobius"/>
    </source>
</evidence>
<dbReference type="Proteomes" id="UP000636793">
    <property type="component" value="Unassembled WGS sequence"/>
</dbReference>
<dbReference type="AlphaFoldDB" id="A0A916TBM0"/>
<proteinExistence type="predicted"/>
<keyword evidence="1" id="KW-1133">Transmembrane helix</keyword>
<evidence type="ECO:0000313" key="3">
    <source>
        <dbReference type="EMBL" id="GGB38366.1"/>
    </source>
</evidence>
<dbReference type="EMBL" id="BMHI01000005">
    <property type="protein sequence ID" value="GGB38366.1"/>
    <property type="molecule type" value="Genomic_DNA"/>
</dbReference>
<feature type="transmembrane region" description="Helical" evidence="1">
    <location>
        <begin position="7"/>
        <end position="26"/>
    </location>
</feature>
<comment type="caution">
    <text evidence="3">The sequence shown here is derived from an EMBL/GenBank/DDBJ whole genome shotgun (WGS) entry which is preliminary data.</text>
</comment>
<evidence type="ECO:0000259" key="2">
    <source>
        <dbReference type="Pfam" id="PF14258"/>
    </source>
</evidence>
<reference evidence="3" key="2">
    <citation type="submission" date="2020-09" db="EMBL/GenBank/DDBJ databases">
        <authorList>
            <person name="Sun Q."/>
            <person name="Zhou Y."/>
        </authorList>
    </citation>
    <scope>NUCLEOTIDE SEQUENCE</scope>
    <source>
        <strain evidence="3">CGMCC 1.15085</strain>
    </source>
</reference>
<evidence type="ECO:0000313" key="4">
    <source>
        <dbReference type="Proteomes" id="UP000636793"/>
    </source>
</evidence>
<reference evidence="3" key="1">
    <citation type="journal article" date="2014" name="Int. J. Syst. Evol. Microbiol.">
        <title>Complete genome sequence of Corynebacterium casei LMG S-19264T (=DSM 44701T), isolated from a smear-ripened cheese.</title>
        <authorList>
            <consortium name="US DOE Joint Genome Institute (JGI-PGF)"/>
            <person name="Walter F."/>
            <person name="Albersmeier A."/>
            <person name="Kalinowski J."/>
            <person name="Ruckert C."/>
        </authorList>
    </citation>
    <scope>NUCLEOTIDE SEQUENCE</scope>
    <source>
        <strain evidence="3">CGMCC 1.15085</strain>
    </source>
</reference>
<dbReference type="Pfam" id="PF14258">
    <property type="entry name" value="DUF4350"/>
    <property type="match status" value="1"/>
</dbReference>
<name>A0A916TBM0_9MICO</name>
<keyword evidence="1" id="KW-0812">Transmembrane</keyword>
<dbReference type="RefSeq" id="WP_188837997.1">
    <property type="nucleotide sequence ID" value="NZ_BMHI01000005.1"/>
</dbReference>
<feature type="transmembrane region" description="Helical" evidence="1">
    <location>
        <begin position="238"/>
        <end position="256"/>
    </location>
</feature>
<accession>A0A916TBM0</accession>
<sequence>MITRGRVAVAVIVGCLLAVLIGAVLLTPRTSSEPLDPASAEPDGARAVAQVLGQHGVDVTITHRVGQLRSGDVRDATVVLTRPQLLAPSTLQQTMAAASQARRLIIVDADPSTVKALGLPIDSVDPMRSEPVSRCTVGWLDGLRLSFADVSYRPRATGQTCFGEGGAGAVVVLPAQGRAPETVLLGSHAVLANKTVTDADNAAITLRTFGASDHLVWFAPSLGTADNKAVQGPMWPDWFHPAIWLAGAVVLIVMVWRGRRFGRLVVEPLPVVVPADETTRSRGQLYRKAHDHVRAAAVLRLATRTRLARYLGLAPNGRPETLIGHAARAAQHDPQRVADLLYGADPPDDDAMTALAKDLQQLERQVRR</sequence>
<gene>
    <name evidence="3" type="ORF">GCM10011492_31400</name>
</gene>